<gene>
    <name evidence="7" type="ORF">KOI35_27035</name>
</gene>
<dbReference type="InterPro" id="IPR011047">
    <property type="entry name" value="Quinoprotein_ADH-like_sf"/>
</dbReference>
<evidence type="ECO:0000256" key="3">
    <source>
        <dbReference type="ARBA" id="ARBA00022840"/>
    </source>
</evidence>
<keyword evidence="8" id="KW-1185">Reference proteome</keyword>
<dbReference type="Gene3D" id="2.40.50.100">
    <property type="match status" value="1"/>
</dbReference>
<dbReference type="Gene3D" id="2.130.10.10">
    <property type="entry name" value="YVTN repeat-like/Quinoprotein amine dehydrogenase"/>
    <property type="match status" value="2"/>
</dbReference>
<dbReference type="Pfam" id="PF00400">
    <property type="entry name" value="WD40"/>
    <property type="match status" value="1"/>
</dbReference>
<dbReference type="Gene3D" id="3.30.420.40">
    <property type="match status" value="2"/>
</dbReference>
<dbReference type="Pfam" id="PF00012">
    <property type="entry name" value="HSP70"/>
    <property type="match status" value="1"/>
</dbReference>
<name>A0ABS5YUN5_9ACTN</name>
<comment type="caution">
    <text evidence="7">The sequence shown here is derived from an EMBL/GenBank/DDBJ whole genome shotgun (WGS) entry which is preliminary data.</text>
</comment>
<dbReference type="SUPFAM" id="SSF50998">
    <property type="entry name" value="Quinoprotein alcohol dehydrogenase-like"/>
    <property type="match status" value="1"/>
</dbReference>
<evidence type="ECO:0000256" key="1">
    <source>
        <dbReference type="ARBA" id="ARBA00007381"/>
    </source>
</evidence>
<dbReference type="InterPro" id="IPR015943">
    <property type="entry name" value="WD40/YVTN_repeat-like_dom_sf"/>
</dbReference>
<keyword evidence="4" id="KW-0346">Stress response</keyword>
<accession>A0ABS5YUN5</accession>
<dbReference type="InterPro" id="IPR018181">
    <property type="entry name" value="Heat_shock_70_CS"/>
</dbReference>
<dbReference type="PRINTS" id="PR00301">
    <property type="entry name" value="HEATSHOCK70"/>
</dbReference>
<comment type="similarity">
    <text evidence="1 6">Belongs to the heat shock protein 70 family.</text>
</comment>
<evidence type="ECO:0000313" key="8">
    <source>
        <dbReference type="Proteomes" id="UP001519654"/>
    </source>
</evidence>
<evidence type="ECO:0000313" key="7">
    <source>
        <dbReference type="EMBL" id="MBU2667168.1"/>
    </source>
</evidence>
<keyword evidence="2 6" id="KW-0547">Nucleotide-binding</keyword>
<sequence>MSAAPILAFDLGTDTAAMALVTGDDVRFLAEPGSGLLNWSSAICLDGDEIVVGTAAENRRQSRPTGYRAEIKRDLARGPVRLGDQDVEPLDLVVAVLRQARAVASRDAGAPVEHVLLTVPASYHPGDPRWDLMIAAGTTAGFSVVELIAEPEAAALAPAAGPPFPPGSLVLVYDLGGGTFDTALIRVGENTPLRTASADGCCGRDLDAAVYADLLEQVGVPQPDLHQRTQLTDLVRLVKHDLTERTTATFAYAGTGGLVTYDRDRLEGHAAPLLKRTLDCCRRVLADAGVDARQVHGVLLTGGVTRMPAVAATVAAELRIPVRHARDPQYAVVAGAARHAADRTGRALTAQTPGRTGTPLRWTLPSGTGTLLTWDVAVGRAFEAGRPLGRIRVHDGAVWDLVAPRAGVVLEQHAEPGALVCTGDWLVTAGQLAGPATAGKLTCRLVETHPAAKAGAAALTGDGRLLAALAEGRTLRVVDLRDGTEVLSHRDKPICGVRFDPAGERLGVAVDDGSKQRLTLWDLATGEQVASIRRDFDLDWAPLGDDRVLISAAESYPGKKDPFADVVDMRTNKSVGAVPQPRGGTQGRAKPIGTGGRLAGLEHGYSIHSACLLTYDAAGVPAAPRLVTGLDAGLDDDRMVLAAAVDGTCLASADDQGWVRVFRAPAENEKKIKPAAVIGHAPGGVTALAFSTDGRHLIATGAGLVTVWELEWEQ</sequence>
<proteinExistence type="inferred from homology"/>
<dbReference type="PANTHER" id="PTHR19375">
    <property type="entry name" value="HEAT SHOCK PROTEIN 70KDA"/>
    <property type="match status" value="1"/>
</dbReference>
<evidence type="ECO:0000256" key="2">
    <source>
        <dbReference type="ARBA" id="ARBA00022741"/>
    </source>
</evidence>
<dbReference type="SMART" id="SM00320">
    <property type="entry name" value="WD40"/>
    <property type="match status" value="3"/>
</dbReference>
<evidence type="ECO:0000256" key="5">
    <source>
        <dbReference type="ARBA" id="ARBA00023186"/>
    </source>
</evidence>
<keyword evidence="5" id="KW-0143">Chaperone</keyword>
<dbReference type="PROSITE" id="PS01036">
    <property type="entry name" value="HSP70_3"/>
    <property type="match status" value="1"/>
</dbReference>
<reference evidence="7 8" key="1">
    <citation type="submission" date="2021-06" db="EMBL/GenBank/DDBJ databases">
        <title>Actinoplanes lichenicola sp. nov., and Actinoplanes ovalisporus sp. nov., isolated from lichen in Thailand.</title>
        <authorList>
            <person name="Saeng-In P."/>
            <person name="Kanchanasin P."/>
            <person name="Yuki M."/>
            <person name="Kudo T."/>
            <person name="Ohkuma M."/>
            <person name="Phongsopitanun W."/>
            <person name="Tanasupawat S."/>
        </authorList>
    </citation>
    <scope>NUCLEOTIDE SEQUENCE [LARGE SCALE GENOMIC DNA]</scope>
    <source>
        <strain evidence="7 8">NBRC 110975</strain>
    </source>
</reference>
<evidence type="ECO:0000256" key="6">
    <source>
        <dbReference type="RuleBase" id="RU003322"/>
    </source>
</evidence>
<keyword evidence="3 6" id="KW-0067">ATP-binding</keyword>
<dbReference type="InterPro" id="IPR043129">
    <property type="entry name" value="ATPase_NBD"/>
</dbReference>
<dbReference type="InterPro" id="IPR001680">
    <property type="entry name" value="WD40_rpt"/>
</dbReference>
<organism evidence="7 8">
    <name type="scientific">Paractinoplanes bogorensis</name>
    <dbReference type="NCBI Taxonomy" id="1610840"/>
    <lineage>
        <taxon>Bacteria</taxon>
        <taxon>Bacillati</taxon>
        <taxon>Actinomycetota</taxon>
        <taxon>Actinomycetes</taxon>
        <taxon>Micromonosporales</taxon>
        <taxon>Micromonosporaceae</taxon>
        <taxon>Paractinoplanes</taxon>
    </lineage>
</organism>
<protein>
    <submittedName>
        <fullName evidence="7">Hsp70 family protein</fullName>
    </submittedName>
</protein>
<evidence type="ECO:0000256" key="4">
    <source>
        <dbReference type="ARBA" id="ARBA00023016"/>
    </source>
</evidence>
<dbReference type="InterPro" id="IPR013126">
    <property type="entry name" value="Hsp_70_fam"/>
</dbReference>
<dbReference type="RefSeq" id="WP_215791420.1">
    <property type="nucleotide sequence ID" value="NZ_JAHKKG010000008.1"/>
</dbReference>
<dbReference type="Gene3D" id="3.90.640.10">
    <property type="entry name" value="Actin, Chain A, domain 4"/>
    <property type="match status" value="1"/>
</dbReference>
<dbReference type="Proteomes" id="UP001519654">
    <property type="component" value="Unassembled WGS sequence"/>
</dbReference>
<dbReference type="SUPFAM" id="SSF53067">
    <property type="entry name" value="Actin-like ATPase domain"/>
    <property type="match status" value="2"/>
</dbReference>
<dbReference type="EMBL" id="JAHKKG010000008">
    <property type="protein sequence ID" value="MBU2667168.1"/>
    <property type="molecule type" value="Genomic_DNA"/>
</dbReference>